<accession>A0AAV4XUL2</accession>
<name>A0AAV4XUL2_CAEEX</name>
<sequence length="130" mass="14273">MLVFFIYLLQKPDPAPSEYSAPTPAPSEYSAPTPAPSEYSAPTPAPTPSTAPATGRFDFYPWQAQLLHHPSQPAGHLPPPGAMALMRRCSDGPKVVFCAEYPRATRTCSLVGFPRFFEFLNLAIKSQHLR</sequence>
<feature type="compositionally biased region" description="Low complexity" evidence="1">
    <location>
        <begin position="30"/>
        <end position="42"/>
    </location>
</feature>
<dbReference type="EMBL" id="BPLR01000869">
    <property type="protein sequence ID" value="GIY98018.1"/>
    <property type="molecule type" value="Genomic_DNA"/>
</dbReference>
<evidence type="ECO:0000313" key="3">
    <source>
        <dbReference type="Proteomes" id="UP001054945"/>
    </source>
</evidence>
<evidence type="ECO:0000313" key="2">
    <source>
        <dbReference type="EMBL" id="GIY98018.1"/>
    </source>
</evidence>
<dbReference type="AlphaFoldDB" id="A0AAV4XUL2"/>
<keyword evidence="3" id="KW-1185">Reference proteome</keyword>
<evidence type="ECO:0000256" key="1">
    <source>
        <dbReference type="SAM" id="MobiDB-lite"/>
    </source>
</evidence>
<reference evidence="2 3" key="1">
    <citation type="submission" date="2021-06" db="EMBL/GenBank/DDBJ databases">
        <title>Caerostris extrusa draft genome.</title>
        <authorList>
            <person name="Kono N."/>
            <person name="Arakawa K."/>
        </authorList>
    </citation>
    <scope>NUCLEOTIDE SEQUENCE [LARGE SCALE GENOMIC DNA]</scope>
</reference>
<organism evidence="2 3">
    <name type="scientific">Caerostris extrusa</name>
    <name type="common">Bark spider</name>
    <name type="synonym">Caerostris bankana</name>
    <dbReference type="NCBI Taxonomy" id="172846"/>
    <lineage>
        <taxon>Eukaryota</taxon>
        <taxon>Metazoa</taxon>
        <taxon>Ecdysozoa</taxon>
        <taxon>Arthropoda</taxon>
        <taxon>Chelicerata</taxon>
        <taxon>Arachnida</taxon>
        <taxon>Araneae</taxon>
        <taxon>Araneomorphae</taxon>
        <taxon>Entelegynae</taxon>
        <taxon>Araneoidea</taxon>
        <taxon>Araneidae</taxon>
        <taxon>Caerostris</taxon>
    </lineage>
</organism>
<comment type="caution">
    <text evidence="2">The sequence shown here is derived from an EMBL/GenBank/DDBJ whole genome shotgun (WGS) entry which is preliminary data.</text>
</comment>
<protein>
    <submittedName>
        <fullName evidence="2">Uncharacterized protein</fullName>
    </submittedName>
</protein>
<feature type="region of interest" description="Disordered" evidence="1">
    <location>
        <begin position="15"/>
        <end position="56"/>
    </location>
</feature>
<dbReference type="Proteomes" id="UP001054945">
    <property type="component" value="Unassembled WGS sequence"/>
</dbReference>
<proteinExistence type="predicted"/>
<gene>
    <name evidence="2" type="ORF">CEXT_381411</name>
</gene>